<dbReference type="CDD" id="cd00121">
    <property type="entry name" value="MATH"/>
    <property type="match status" value="2"/>
</dbReference>
<dbReference type="AlphaFoldDB" id="A0A2G5DXK7"/>
<dbReference type="InterPro" id="IPR008974">
    <property type="entry name" value="TRAF-like"/>
</dbReference>
<organism evidence="2 3">
    <name type="scientific">Aquilegia coerulea</name>
    <name type="common">Rocky mountain columbine</name>
    <dbReference type="NCBI Taxonomy" id="218851"/>
    <lineage>
        <taxon>Eukaryota</taxon>
        <taxon>Viridiplantae</taxon>
        <taxon>Streptophyta</taxon>
        <taxon>Embryophyta</taxon>
        <taxon>Tracheophyta</taxon>
        <taxon>Spermatophyta</taxon>
        <taxon>Magnoliopsida</taxon>
        <taxon>Ranunculales</taxon>
        <taxon>Ranunculaceae</taxon>
        <taxon>Thalictroideae</taxon>
        <taxon>Aquilegia</taxon>
    </lineage>
</organism>
<dbReference type="PROSITE" id="PS50144">
    <property type="entry name" value="MATH"/>
    <property type="match status" value="2"/>
</dbReference>
<evidence type="ECO:0000259" key="1">
    <source>
        <dbReference type="PROSITE" id="PS50144"/>
    </source>
</evidence>
<protein>
    <recommendedName>
        <fullName evidence="1">MATH domain-containing protein</fullName>
    </recommendedName>
</protein>
<sequence length="337" mass="38867">MAKYEFIQLVPTYITPKLNLTFKMESYSLLYHSSEHLFPSMRFYSGGCSWRFYICTKGTPTDTLSFSLTLEGTEFHDPFPNGYKIDAKFNVYLFNHLKNNFVKISGNQGSAVSFERQNPRTWAHPSLPHAYLTDPANGYMFRDTCMFGIEVLRCSNTCLHDSLLTLNGEATGSYTFQLEPFSEKILERQIIRIGMAPRFEVGNYNCRIMYSLESRNGTLGDGPFKEVNLPLAEKNSTPQFLSLHIMFRPSQLEDVEDKWSKRLEAKVLMRVKDQSPREEHVQREGCQWLGHHSLGWPRFMKLSDITNPDKGYLVNDSLIIEAEVSVLSLVTRIYDDE</sequence>
<dbReference type="PANTHER" id="PTHR46162">
    <property type="entry name" value="TRAF-LIKE FAMILY PROTEIN"/>
    <property type="match status" value="1"/>
</dbReference>
<dbReference type="OrthoDB" id="1080330at2759"/>
<feature type="domain" description="MATH" evidence="1">
    <location>
        <begin position="17"/>
        <end position="151"/>
    </location>
</feature>
<dbReference type="SUPFAM" id="SSF49599">
    <property type="entry name" value="TRAF domain-like"/>
    <property type="match status" value="2"/>
</dbReference>
<evidence type="ECO:0000313" key="2">
    <source>
        <dbReference type="EMBL" id="PIA48254.1"/>
    </source>
</evidence>
<dbReference type="EMBL" id="KZ305031">
    <property type="protein sequence ID" value="PIA48255.1"/>
    <property type="molecule type" value="Genomic_DNA"/>
</dbReference>
<dbReference type="InterPro" id="IPR002083">
    <property type="entry name" value="MATH/TRAF_dom"/>
</dbReference>
<dbReference type="STRING" id="218851.A0A2G5DXK7"/>
<accession>A0A2G5DXK7</accession>
<proteinExistence type="predicted"/>
<dbReference type="PANTHER" id="PTHR46162:SF2">
    <property type="entry name" value="ANKYRIN REPEAT-CONTAINING PROTEIN-RELATED"/>
    <property type="match status" value="1"/>
</dbReference>
<reference evidence="2 3" key="1">
    <citation type="submission" date="2017-09" db="EMBL/GenBank/DDBJ databases">
        <title>WGS assembly of Aquilegia coerulea Goldsmith.</title>
        <authorList>
            <person name="Hodges S."/>
            <person name="Kramer E."/>
            <person name="Nordborg M."/>
            <person name="Tomkins J."/>
            <person name="Borevitz J."/>
            <person name="Derieg N."/>
            <person name="Yan J."/>
            <person name="Mihaltcheva S."/>
            <person name="Hayes R.D."/>
            <person name="Rokhsar D."/>
        </authorList>
    </citation>
    <scope>NUCLEOTIDE SEQUENCE [LARGE SCALE GENOMIC DNA]</scope>
    <source>
        <strain evidence="3">cv. Goldsmith</strain>
    </source>
</reference>
<dbReference type="EMBL" id="KZ305031">
    <property type="protein sequence ID" value="PIA48254.1"/>
    <property type="molecule type" value="Genomic_DNA"/>
</dbReference>
<feature type="domain" description="MATH" evidence="1">
    <location>
        <begin position="171"/>
        <end position="324"/>
    </location>
</feature>
<name>A0A2G5DXK7_AQUCA</name>
<dbReference type="Proteomes" id="UP000230069">
    <property type="component" value="Unassembled WGS sequence"/>
</dbReference>
<dbReference type="Gene3D" id="2.60.210.10">
    <property type="entry name" value="Apoptosis, Tumor Necrosis Factor Receptor Associated Protein 2, Chain A"/>
    <property type="match status" value="2"/>
</dbReference>
<keyword evidence="3" id="KW-1185">Reference proteome</keyword>
<dbReference type="Pfam" id="PF22486">
    <property type="entry name" value="MATH_2"/>
    <property type="match status" value="2"/>
</dbReference>
<gene>
    <name evidence="2" type="ORF">AQUCO_01400677v1</name>
</gene>
<evidence type="ECO:0000313" key="3">
    <source>
        <dbReference type="Proteomes" id="UP000230069"/>
    </source>
</evidence>